<dbReference type="InterPro" id="IPR011257">
    <property type="entry name" value="DNA_glycosylase"/>
</dbReference>
<feature type="compositionally biased region" description="Polar residues" evidence="1">
    <location>
        <begin position="332"/>
        <end position="341"/>
    </location>
</feature>
<dbReference type="EMBL" id="OC854863">
    <property type="protein sequence ID" value="CAD7620618.1"/>
    <property type="molecule type" value="Genomic_DNA"/>
</dbReference>
<accession>A0A7R9KD53</accession>
<keyword evidence="3" id="KW-1185">Reference proteome</keyword>
<dbReference type="PANTHER" id="PTHR21521:SF0">
    <property type="entry name" value="AMUN, ISOFORM A"/>
    <property type="match status" value="1"/>
</dbReference>
<dbReference type="GO" id="GO:0003824">
    <property type="term" value="F:catalytic activity"/>
    <property type="evidence" value="ECO:0007669"/>
    <property type="project" value="InterPro"/>
</dbReference>
<dbReference type="GO" id="GO:0006281">
    <property type="term" value="P:DNA repair"/>
    <property type="evidence" value="ECO:0007669"/>
    <property type="project" value="InterPro"/>
</dbReference>
<dbReference type="AlphaFoldDB" id="A0A7R9KD53"/>
<dbReference type="EMBL" id="CAJPIZ010000288">
    <property type="protein sequence ID" value="CAG2101048.1"/>
    <property type="molecule type" value="Genomic_DNA"/>
</dbReference>
<reference evidence="2" key="1">
    <citation type="submission" date="2020-11" db="EMBL/GenBank/DDBJ databases">
        <authorList>
            <person name="Tran Van P."/>
        </authorList>
    </citation>
    <scope>NUCLEOTIDE SEQUENCE</scope>
</reference>
<evidence type="ECO:0000256" key="1">
    <source>
        <dbReference type="SAM" id="MobiDB-lite"/>
    </source>
</evidence>
<organism evidence="2">
    <name type="scientific">Medioppia subpectinata</name>
    <dbReference type="NCBI Taxonomy" id="1979941"/>
    <lineage>
        <taxon>Eukaryota</taxon>
        <taxon>Metazoa</taxon>
        <taxon>Ecdysozoa</taxon>
        <taxon>Arthropoda</taxon>
        <taxon>Chelicerata</taxon>
        <taxon>Arachnida</taxon>
        <taxon>Acari</taxon>
        <taxon>Acariformes</taxon>
        <taxon>Sarcoptiformes</taxon>
        <taxon>Oribatida</taxon>
        <taxon>Brachypylina</taxon>
        <taxon>Oppioidea</taxon>
        <taxon>Oppiidae</taxon>
        <taxon>Medioppia</taxon>
    </lineage>
</organism>
<protein>
    <submittedName>
        <fullName evidence="2">Uncharacterized protein</fullName>
    </submittedName>
</protein>
<dbReference type="SUPFAM" id="SSF48150">
    <property type="entry name" value="DNA-glycosylase"/>
    <property type="match status" value="1"/>
</dbReference>
<dbReference type="OrthoDB" id="8249012at2759"/>
<sequence length="369" mass="40950">MAEPNDSSLAFFSKATPKQWSYIWAKYSEVLSLKAEERNRKKGGPQELIKLDNWYQEHLPQKIHSRKDPHIIHEELVQIAKWKLMRGKYRPKLLDLVRINTELAVLTISKKAFRKMYHQKNLSQAINALITLKGIGPATASAVLSAAYPEQAPFMADECMLSTPGVEANDYTLAEYNTYSEQIKNCAEKLKQSDPDFKWTPHKVDQALWAHYLARELKPEIIDGMPAADGSERNVIKNTSEEDSVDTTDITSAIPTLPVLNGKAGTSLSDENSSGPSSEVEDKSNDSLHIPHKKYKYGNGNGNIGTIMNGEDSKDLGSECVESEDSRIMASEENSVENGSDVSLEPALKKQRVDATELSAVAVGEDAQL</sequence>
<evidence type="ECO:0000313" key="3">
    <source>
        <dbReference type="Proteomes" id="UP000759131"/>
    </source>
</evidence>
<evidence type="ECO:0000313" key="2">
    <source>
        <dbReference type="EMBL" id="CAD7620618.1"/>
    </source>
</evidence>
<proteinExistence type="predicted"/>
<gene>
    <name evidence="2" type="ORF">OSB1V03_LOCUS1099</name>
</gene>
<dbReference type="Proteomes" id="UP000759131">
    <property type="component" value="Unassembled WGS sequence"/>
</dbReference>
<feature type="compositionally biased region" description="Polar residues" evidence="1">
    <location>
        <begin position="264"/>
        <end position="277"/>
    </location>
</feature>
<name>A0A7R9KD53_9ACAR</name>
<dbReference type="PANTHER" id="PTHR21521">
    <property type="entry name" value="AMUN, ISOFORM A"/>
    <property type="match status" value="1"/>
</dbReference>
<feature type="region of interest" description="Disordered" evidence="1">
    <location>
        <begin position="224"/>
        <end position="352"/>
    </location>
</feature>